<evidence type="ECO:0000259" key="1">
    <source>
        <dbReference type="SMART" id="SM00986"/>
    </source>
</evidence>
<dbReference type="InterPro" id="IPR005122">
    <property type="entry name" value="Uracil-DNA_glycosylase-like"/>
</dbReference>
<evidence type="ECO:0000313" key="2">
    <source>
        <dbReference type="EMBL" id="MBD1427487.1"/>
    </source>
</evidence>
<dbReference type="EMBL" id="JACNYK010000006">
    <property type="protein sequence ID" value="MBD1427487.1"/>
    <property type="molecule type" value="Genomic_DNA"/>
</dbReference>
<dbReference type="InterPro" id="IPR036895">
    <property type="entry name" value="Uracil-DNA_glycosylase-like_sf"/>
</dbReference>
<dbReference type="SMART" id="SM00987">
    <property type="entry name" value="UreE_C"/>
    <property type="match status" value="1"/>
</dbReference>
<gene>
    <name evidence="2" type="ORF">H8B17_18060</name>
</gene>
<keyword evidence="3" id="KW-1185">Reference proteome</keyword>
<organism evidence="2 3">
    <name type="scientific">Sphingobacterium arenae</name>
    <dbReference type="NCBI Taxonomy" id="1280598"/>
    <lineage>
        <taxon>Bacteria</taxon>
        <taxon>Pseudomonadati</taxon>
        <taxon>Bacteroidota</taxon>
        <taxon>Sphingobacteriia</taxon>
        <taxon>Sphingobacteriales</taxon>
        <taxon>Sphingobacteriaceae</taxon>
        <taxon>Sphingobacterium</taxon>
    </lineage>
</organism>
<dbReference type="PANTHER" id="PTHR42160:SF1">
    <property type="entry name" value="URACIL-DNA GLYCOSYLASE SUPERFAMILY PROTEIN"/>
    <property type="match status" value="1"/>
</dbReference>
<comment type="caution">
    <text evidence="2">The sequence shown here is derived from an EMBL/GenBank/DDBJ whole genome shotgun (WGS) entry which is preliminary data.</text>
</comment>
<dbReference type="PANTHER" id="PTHR42160">
    <property type="entry name" value="URACIL-DNA GLYCOSYLASE SUPERFAMILY PROTEIN"/>
    <property type="match status" value="1"/>
</dbReference>
<dbReference type="SMART" id="SM00986">
    <property type="entry name" value="UDG"/>
    <property type="match status" value="1"/>
</dbReference>
<dbReference type="RefSeq" id="WP_190310633.1">
    <property type="nucleotide sequence ID" value="NZ_JACNYK010000006.1"/>
</dbReference>
<dbReference type="InterPro" id="IPR047124">
    <property type="entry name" value="HI_0220.2"/>
</dbReference>
<dbReference type="CDD" id="cd10033">
    <property type="entry name" value="UDG_like"/>
    <property type="match status" value="1"/>
</dbReference>
<accession>A0ABR7Y849</accession>
<feature type="domain" description="Uracil-DNA glycosylase-like" evidence="1">
    <location>
        <begin position="29"/>
        <end position="186"/>
    </location>
</feature>
<reference evidence="2 3" key="1">
    <citation type="submission" date="2020-08" db="EMBL/GenBank/DDBJ databases">
        <title>Sphingobacterium sp. DN00404 isolated from aquaculture water.</title>
        <authorList>
            <person name="Zhang M."/>
        </authorList>
    </citation>
    <scope>NUCLEOTIDE SEQUENCE [LARGE SCALE GENOMIC DNA]</scope>
    <source>
        <strain evidence="2 3">KCTC 32294</strain>
    </source>
</reference>
<protein>
    <submittedName>
        <fullName evidence="2">Uracil-DNA glycosylase family protein</fullName>
    </submittedName>
</protein>
<dbReference type="Gene3D" id="3.40.470.10">
    <property type="entry name" value="Uracil-DNA glycosylase-like domain"/>
    <property type="match status" value="1"/>
</dbReference>
<evidence type="ECO:0000313" key="3">
    <source>
        <dbReference type="Proteomes" id="UP000606494"/>
    </source>
</evidence>
<sequence>MKEETEALYKEIKRCRLCESKLPAGVNPVVTMDDCSKILIVGQAPGAKVHLSGIPWDDQSGRELRDWLGVTEDVFYDSKKFAIIPMGFCYPGKGKNGDLPPCVECAPLWHERVLAQLQNIELTLLIGQYAQSYYLRGRKHKTLTDTVKNYQSYLPTYFPLPHPSPRNFIWLSKNQWFKKEVVPRLQEVVGRVLY</sequence>
<dbReference type="SUPFAM" id="SSF52141">
    <property type="entry name" value="Uracil-DNA glycosylase-like"/>
    <property type="match status" value="1"/>
</dbReference>
<proteinExistence type="predicted"/>
<name>A0ABR7Y849_9SPHI</name>
<dbReference type="Proteomes" id="UP000606494">
    <property type="component" value="Unassembled WGS sequence"/>
</dbReference>
<dbReference type="Pfam" id="PF03167">
    <property type="entry name" value="UDG"/>
    <property type="match status" value="1"/>
</dbReference>